<evidence type="ECO:0000313" key="4">
    <source>
        <dbReference type="Proteomes" id="UP000007519"/>
    </source>
</evidence>
<keyword evidence="2" id="KW-0479">Metal-binding</keyword>
<sequence>MTNKISPEAASALAQIDKSRLPKHIAIIMDGNGRWAEKQGKARVFGHQNGVEAVRSTTETAAKLGIEYLTLYAFSTENWNRPKEEVAALMALLVQTIKGELPTLQKNKIRLQAIGDLESLPQATRDELQEAIDATAHNEQMTLILALSYSAKWEIVEAVKRIAAQSKKGELELEDIDEKVVANALSTTGLPDPELLIRTSGESRISNFLLWQIAYAELYFTPVFWPDFREKELYAAIADFQSRQRRFGKTAAQILSEEE</sequence>
<dbReference type="NCBIfam" id="TIGR00055">
    <property type="entry name" value="uppS"/>
    <property type="match status" value="1"/>
</dbReference>
<feature type="binding site" evidence="2">
    <location>
        <position position="35"/>
    </location>
    <ligand>
        <name>substrate</name>
    </ligand>
</feature>
<evidence type="ECO:0000313" key="3">
    <source>
        <dbReference type="EMBL" id="AFC22942.1"/>
    </source>
</evidence>
<dbReference type="CDD" id="cd00475">
    <property type="entry name" value="Cis_IPPS"/>
    <property type="match status" value="1"/>
</dbReference>
<comment type="similarity">
    <text evidence="2">Belongs to the UPP synthase family.</text>
</comment>
<dbReference type="PROSITE" id="PS01066">
    <property type="entry name" value="UPP_SYNTHASE"/>
    <property type="match status" value="1"/>
</dbReference>
<dbReference type="OrthoDB" id="4191603at2"/>
<dbReference type="KEGG" id="sgn:SGRA_0201"/>
<dbReference type="RefSeq" id="WP_014373191.1">
    <property type="nucleotide sequence ID" value="NC_016940.1"/>
</dbReference>
<feature type="binding site" evidence="2">
    <location>
        <position position="198"/>
    </location>
    <ligand>
        <name>substrate</name>
    </ligand>
</feature>
<protein>
    <recommendedName>
        <fullName evidence="2">Isoprenyl transferase</fullName>
        <ecNumber evidence="2">2.5.1.-</ecNumber>
    </recommendedName>
</protein>
<comment type="function">
    <text evidence="2">Catalyzes the condensation of isopentenyl diphosphate (IPP) with allylic pyrophosphates generating different type of terpenoids.</text>
</comment>
<dbReference type="HAMAP" id="MF_01139">
    <property type="entry name" value="ISPT"/>
    <property type="match status" value="1"/>
</dbReference>
<dbReference type="FunFam" id="3.40.1180.10:FF:000001">
    <property type="entry name" value="(2E,6E)-farnesyl-diphosphate-specific ditrans,polycis-undecaprenyl-diphosphate synthase"/>
    <property type="match status" value="1"/>
</dbReference>
<evidence type="ECO:0000256" key="2">
    <source>
        <dbReference type="HAMAP-Rule" id="MF_01139"/>
    </source>
</evidence>
<organism evidence="3 4">
    <name type="scientific">Saprospira grandis (strain Lewin)</name>
    <dbReference type="NCBI Taxonomy" id="984262"/>
    <lineage>
        <taxon>Bacteria</taxon>
        <taxon>Pseudomonadati</taxon>
        <taxon>Bacteroidota</taxon>
        <taxon>Saprospiria</taxon>
        <taxon>Saprospirales</taxon>
        <taxon>Saprospiraceae</taxon>
        <taxon>Saprospira</taxon>
    </lineage>
</organism>
<keyword evidence="4" id="KW-1185">Reference proteome</keyword>
<name>H6L570_SAPGL</name>
<dbReference type="GO" id="GO:0016094">
    <property type="term" value="P:polyprenol biosynthetic process"/>
    <property type="evidence" value="ECO:0007669"/>
    <property type="project" value="TreeGrafter"/>
</dbReference>
<dbReference type="InterPro" id="IPR018520">
    <property type="entry name" value="UPP_synth-like_CS"/>
</dbReference>
<keyword evidence="1 2" id="KW-0808">Transferase</keyword>
<feature type="binding site" evidence="2">
    <location>
        <begin position="204"/>
        <end position="206"/>
    </location>
    <ligand>
        <name>substrate</name>
    </ligand>
</feature>
<feature type="active site" evidence="2">
    <location>
        <position position="30"/>
    </location>
</feature>
<dbReference type="HOGENOM" id="CLU_038505_1_1_10"/>
<dbReference type="PANTHER" id="PTHR10291">
    <property type="entry name" value="DEHYDRODOLICHYL DIPHOSPHATE SYNTHASE FAMILY MEMBER"/>
    <property type="match status" value="1"/>
</dbReference>
<gene>
    <name evidence="3" type="primary">uppS</name>
    <name evidence="3" type="ordered locus">SGRA_0201</name>
</gene>
<dbReference type="Gene3D" id="3.40.1180.10">
    <property type="entry name" value="Decaprenyl diphosphate synthase-like"/>
    <property type="match status" value="1"/>
</dbReference>
<dbReference type="GO" id="GO:0000287">
    <property type="term" value="F:magnesium ion binding"/>
    <property type="evidence" value="ECO:0007669"/>
    <property type="project" value="UniProtKB-UniRule"/>
</dbReference>
<dbReference type="EC" id="2.5.1.-" evidence="2"/>
<dbReference type="Pfam" id="PF01255">
    <property type="entry name" value="Prenyltransf"/>
    <property type="match status" value="1"/>
</dbReference>
<feature type="binding site" evidence="2">
    <location>
        <position position="81"/>
    </location>
    <ligand>
        <name>substrate</name>
    </ligand>
</feature>
<feature type="binding site" evidence="2">
    <location>
        <position position="217"/>
    </location>
    <ligand>
        <name>Mg(2+)</name>
        <dbReference type="ChEBI" id="CHEBI:18420"/>
    </ligand>
</feature>
<dbReference type="AlphaFoldDB" id="H6L570"/>
<dbReference type="SUPFAM" id="SSF64005">
    <property type="entry name" value="Undecaprenyl diphosphate synthase"/>
    <property type="match status" value="1"/>
</dbReference>
<reference evidence="3 4" key="1">
    <citation type="journal article" date="2012" name="Stand. Genomic Sci.">
        <title>Complete genome sequencing and analysis of Saprospira grandis str. Lewin, a predatory marine bacterium.</title>
        <authorList>
            <person name="Saw J.H."/>
            <person name="Yuryev A."/>
            <person name="Kanbe M."/>
            <person name="Hou S."/>
            <person name="Young A.G."/>
            <person name="Aizawa S."/>
            <person name="Alam M."/>
        </authorList>
    </citation>
    <scope>NUCLEOTIDE SEQUENCE [LARGE SCALE GENOMIC DNA]</scope>
    <source>
        <strain evidence="3 4">Lewin</strain>
    </source>
</reference>
<feature type="active site" description="Proton acceptor" evidence="2">
    <location>
        <position position="78"/>
    </location>
</feature>
<dbReference type="STRING" id="984262.SGRA_0201"/>
<dbReference type="Proteomes" id="UP000007519">
    <property type="component" value="Chromosome"/>
</dbReference>
<dbReference type="EMBL" id="CP002831">
    <property type="protein sequence ID" value="AFC22942.1"/>
    <property type="molecule type" value="Genomic_DNA"/>
</dbReference>
<dbReference type="eggNOG" id="COG0020">
    <property type="taxonomic scope" value="Bacteria"/>
</dbReference>
<feature type="binding site" evidence="2">
    <location>
        <position position="79"/>
    </location>
    <ligand>
        <name>substrate</name>
    </ligand>
</feature>
<dbReference type="InterPro" id="IPR036424">
    <property type="entry name" value="UPP_synth-like_sf"/>
</dbReference>
<feature type="binding site" evidence="2">
    <location>
        <begin position="31"/>
        <end position="34"/>
    </location>
    <ligand>
        <name>substrate</name>
    </ligand>
</feature>
<comment type="subunit">
    <text evidence="2">Homodimer.</text>
</comment>
<dbReference type="GO" id="GO:0045547">
    <property type="term" value="F:ditrans,polycis-polyprenyl diphosphate synthase [(2E,6E)-farnesyl diphosphate specific] activity"/>
    <property type="evidence" value="ECO:0007669"/>
    <property type="project" value="TreeGrafter"/>
</dbReference>
<feature type="binding site" evidence="2">
    <location>
        <begin position="75"/>
        <end position="77"/>
    </location>
    <ligand>
        <name>substrate</name>
    </ligand>
</feature>
<accession>H6L570</accession>
<dbReference type="NCBIfam" id="NF011405">
    <property type="entry name" value="PRK14830.1"/>
    <property type="match status" value="1"/>
</dbReference>
<evidence type="ECO:0000256" key="1">
    <source>
        <dbReference type="ARBA" id="ARBA00022679"/>
    </source>
</evidence>
<dbReference type="InterPro" id="IPR001441">
    <property type="entry name" value="UPP_synth-like"/>
</dbReference>
<proteinExistence type="inferred from homology"/>
<comment type="cofactor">
    <cofactor evidence="2">
        <name>Mg(2+)</name>
        <dbReference type="ChEBI" id="CHEBI:18420"/>
    </cofactor>
    <text evidence="2">Binds 2 magnesium ions per subunit.</text>
</comment>
<feature type="binding site" evidence="2">
    <location>
        <position position="47"/>
    </location>
    <ligand>
        <name>substrate</name>
    </ligand>
</feature>
<keyword evidence="2" id="KW-0460">Magnesium</keyword>
<dbReference type="PANTHER" id="PTHR10291:SF0">
    <property type="entry name" value="DEHYDRODOLICHYL DIPHOSPHATE SYNTHASE 2"/>
    <property type="match status" value="1"/>
</dbReference>
<feature type="binding site" evidence="2">
    <location>
        <position position="30"/>
    </location>
    <ligand>
        <name>Mg(2+)</name>
        <dbReference type="ChEBI" id="CHEBI:18420"/>
    </ligand>
</feature>
<feature type="binding site" evidence="2">
    <location>
        <position position="43"/>
    </location>
    <ligand>
        <name>substrate</name>
    </ligand>
</feature>